<keyword evidence="3" id="KW-1185">Reference proteome</keyword>
<comment type="caution">
    <text evidence="2">The sequence shown here is derived from an EMBL/GenBank/DDBJ whole genome shotgun (WGS) entry which is preliminary data.</text>
</comment>
<evidence type="ECO:0000313" key="3">
    <source>
        <dbReference type="Proteomes" id="UP000616724"/>
    </source>
</evidence>
<evidence type="ECO:0000313" key="2">
    <source>
        <dbReference type="EMBL" id="GIH73923.1"/>
    </source>
</evidence>
<evidence type="ECO:0000256" key="1">
    <source>
        <dbReference type="SAM" id="MobiDB-lite"/>
    </source>
</evidence>
<proteinExistence type="predicted"/>
<organism evidence="2 3">
    <name type="scientific">Planobispora longispora</name>
    <dbReference type="NCBI Taxonomy" id="28887"/>
    <lineage>
        <taxon>Bacteria</taxon>
        <taxon>Bacillati</taxon>
        <taxon>Actinomycetota</taxon>
        <taxon>Actinomycetes</taxon>
        <taxon>Streptosporangiales</taxon>
        <taxon>Streptosporangiaceae</taxon>
        <taxon>Planobispora</taxon>
    </lineage>
</organism>
<dbReference type="Proteomes" id="UP000616724">
    <property type="component" value="Unassembled WGS sequence"/>
</dbReference>
<dbReference type="EMBL" id="BOOH01000003">
    <property type="protein sequence ID" value="GIH73923.1"/>
    <property type="molecule type" value="Genomic_DNA"/>
</dbReference>
<accession>A0A8J3W354</accession>
<name>A0A8J3W354_9ACTN</name>
<dbReference type="AlphaFoldDB" id="A0A8J3W354"/>
<sequence>MSRSGTEAVVNTTLNGLPLGRCEPAASPRAGLISQAAERAALQADHRQKTPTPTVPSPRADGGYAPMGQPIAATVESFTRKRSALE</sequence>
<protein>
    <submittedName>
        <fullName evidence="2">Uncharacterized protein</fullName>
    </submittedName>
</protein>
<reference evidence="2 3" key="1">
    <citation type="submission" date="2021-01" db="EMBL/GenBank/DDBJ databases">
        <title>Whole genome shotgun sequence of Planobispora longispora NBRC 13918.</title>
        <authorList>
            <person name="Komaki H."/>
            <person name="Tamura T."/>
        </authorList>
    </citation>
    <scope>NUCLEOTIDE SEQUENCE [LARGE SCALE GENOMIC DNA]</scope>
    <source>
        <strain evidence="2 3">NBRC 13918</strain>
    </source>
</reference>
<gene>
    <name evidence="2" type="ORF">Plo01_03520</name>
</gene>
<feature type="region of interest" description="Disordered" evidence="1">
    <location>
        <begin position="42"/>
        <end position="68"/>
    </location>
</feature>